<dbReference type="InterPro" id="IPR036890">
    <property type="entry name" value="HATPase_C_sf"/>
</dbReference>
<dbReference type="InterPro" id="IPR052016">
    <property type="entry name" value="Bact_Sigma-Reg"/>
</dbReference>
<dbReference type="Gene3D" id="3.30.450.20">
    <property type="entry name" value="PAS domain"/>
    <property type="match status" value="2"/>
</dbReference>
<dbReference type="Pfam" id="PF13581">
    <property type="entry name" value="HATPase_c_2"/>
    <property type="match status" value="1"/>
</dbReference>
<dbReference type="InterPro" id="IPR029016">
    <property type="entry name" value="GAF-like_dom_sf"/>
</dbReference>
<dbReference type="SUPFAM" id="SSF55785">
    <property type="entry name" value="PYP-like sensor domain (PAS domain)"/>
    <property type="match status" value="2"/>
</dbReference>
<dbReference type="InterPro" id="IPR000014">
    <property type="entry name" value="PAS"/>
</dbReference>
<dbReference type="EMBL" id="JBEXIP010000007">
    <property type="protein sequence ID" value="MET8433557.1"/>
    <property type="molecule type" value="Genomic_DNA"/>
</dbReference>
<proteinExistence type="predicted"/>
<dbReference type="CDD" id="cd16936">
    <property type="entry name" value="HATPase_RsbW-like"/>
    <property type="match status" value="1"/>
</dbReference>
<dbReference type="SUPFAM" id="SSF55781">
    <property type="entry name" value="GAF domain-like"/>
    <property type="match status" value="1"/>
</dbReference>
<dbReference type="Gene3D" id="3.30.450.40">
    <property type="match status" value="1"/>
</dbReference>
<sequence>MSTRDDPAGCRDGSGAAQGARLVVDDHGVVVEWSSQAQALLGYPAEEVLGRRVSVLLNGPGERTDPGASEVRGAVAEPAVRHRSGQVLEVGIQIWPTVSEGGAVWWTVLLTPEGDSGGPSIDSAVLRAVLTQSPLGLQVLDPDLRLMRFSAAAPGVRGLLGDEVIGRPLREVAPGVVDDALERMLRDVLDTGRPVIDVEHAGRPPSDPDHEHIYSVSLYRLQDRAGGVLGLLAASTDICERHRARAGLDLLLDASTRIGTTLDVGTTCEELVGVAVPGLADIAVVDILDEVLEGKAPQPGPVSSHAVLRRAAFKSTEGALASVAYRVGEVNLSYPRSFRDCLADLRPRLVQHLEIDSEWAVHDARRAELIRRTGAHSLMVVPLTARGIVLGLASFYRTATPDPFEEDILALTADLGARAALCIDNARRYTRERTAALILRSSLLPQALPDQNAVDVALHHVSTAAGDWYDVIPLSGARVALVVGHVPGHGMAAAAAMGQLRVAINTLAAQDLAPDELLADLDDLVTGAAGRGAPSARTHPTREQAIGATCVYAVYDPISRRCTLARAGHPAPVIASPQGVVAVPDVPAGPALGSGRPPYGTSELEISEGSTLALFTSSLVTTHDCDPQQGLTRLRHVLGNPLPALQDTCDAIIRAQHPLTPDNDVVLLLARTRALAADQVASWTLPNDPSVVTDARSLTSRQLATWGMQELDFTTQLLVSELVTNAIRYATGPVRQRLIRDRTLICEVTDDSSTAPHLRQADLADEGGRGLYLVAQLSGRWGTRFTARGKTIWAEQALP</sequence>
<dbReference type="SMART" id="SM00331">
    <property type="entry name" value="PP2C_SIG"/>
    <property type="match status" value="1"/>
</dbReference>
<dbReference type="PANTHER" id="PTHR43156:SF2">
    <property type="entry name" value="STAGE II SPORULATION PROTEIN E"/>
    <property type="match status" value="1"/>
</dbReference>
<dbReference type="SUPFAM" id="SSF55874">
    <property type="entry name" value="ATPase domain of HSP90 chaperone/DNA topoisomerase II/histidine kinase"/>
    <property type="match status" value="1"/>
</dbReference>
<dbReference type="Pfam" id="PF08448">
    <property type="entry name" value="PAS_4"/>
    <property type="match status" value="1"/>
</dbReference>
<evidence type="ECO:0000313" key="3">
    <source>
        <dbReference type="EMBL" id="MET8433557.1"/>
    </source>
</evidence>
<dbReference type="RefSeq" id="WP_356709555.1">
    <property type="nucleotide sequence ID" value="NZ_JBEXIP010000007.1"/>
</dbReference>
<dbReference type="Gene3D" id="3.30.565.10">
    <property type="entry name" value="Histidine kinase-like ATPase, C-terminal domain"/>
    <property type="match status" value="1"/>
</dbReference>
<dbReference type="InterPro" id="IPR001932">
    <property type="entry name" value="PPM-type_phosphatase-like_dom"/>
</dbReference>
<dbReference type="InterPro" id="IPR003018">
    <property type="entry name" value="GAF"/>
</dbReference>
<feature type="domain" description="PAS" evidence="2">
    <location>
        <begin position="122"/>
        <end position="192"/>
    </location>
</feature>
<dbReference type="Pfam" id="PF01590">
    <property type="entry name" value="GAF"/>
    <property type="match status" value="1"/>
</dbReference>
<evidence type="ECO:0000313" key="4">
    <source>
        <dbReference type="Proteomes" id="UP001550044"/>
    </source>
</evidence>
<keyword evidence="1" id="KW-0378">Hydrolase</keyword>
<dbReference type="InterPro" id="IPR035965">
    <property type="entry name" value="PAS-like_dom_sf"/>
</dbReference>
<evidence type="ECO:0000256" key="1">
    <source>
        <dbReference type="ARBA" id="ARBA00022801"/>
    </source>
</evidence>
<dbReference type="Pfam" id="PF00989">
    <property type="entry name" value="PAS"/>
    <property type="match status" value="1"/>
</dbReference>
<dbReference type="InterPro" id="IPR013656">
    <property type="entry name" value="PAS_4"/>
</dbReference>
<evidence type="ECO:0000259" key="2">
    <source>
        <dbReference type="PROSITE" id="PS50112"/>
    </source>
</evidence>
<dbReference type="Gene3D" id="3.60.40.10">
    <property type="entry name" value="PPM-type phosphatase domain"/>
    <property type="match status" value="1"/>
</dbReference>
<dbReference type="SMART" id="SM00091">
    <property type="entry name" value="PAS"/>
    <property type="match status" value="2"/>
</dbReference>
<dbReference type="InterPro" id="IPR013767">
    <property type="entry name" value="PAS_fold"/>
</dbReference>
<dbReference type="InterPro" id="IPR036457">
    <property type="entry name" value="PPM-type-like_dom_sf"/>
</dbReference>
<protein>
    <submittedName>
        <fullName evidence="3">SpoIIE family protein phosphatase</fullName>
    </submittedName>
</protein>
<dbReference type="Proteomes" id="UP001550044">
    <property type="component" value="Unassembled WGS sequence"/>
</dbReference>
<dbReference type="PANTHER" id="PTHR43156">
    <property type="entry name" value="STAGE II SPORULATION PROTEIN E-RELATED"/>
    <property type="match status" value="1"/>
</dbReference>
<keyword evidence="4" id="KW-1185">Reference proteome</keyword>
<dbReference type="NCBIfam" id="TIGR00229">
    <property type="entry name" value="sensory_box"/>
    <property type="match status" value="2"/>
</dbReference>
<dbReference type="PROSITE" id="PS50112">
    <property type="entry name" value="PAS"/>
    <property type="match status" value="2"/>
</dbReference>
<gene>
    <name evidence="3" type="ORF">ABZV61_12270</name>
</gene>
<dbReference type="Pfam" id="PF07228">
    <property type="entry name" value="SpoIIE"/>
    <property type="match status" value="1"/>
</dbReference>
<name>A0ABV2U6T0_9ACTN</name>
<reference evidence="3 4" key="1">
    <citation type="submission" date="2024-06" db="EMBL/GenBank/DDBJ databases">
        <title>The Natural Products Discovery Center: Release of the First 8490 Sequenced Strains for Exploring Actinobacteria Biosynthetic Diversity.</title>
        <authorList>
            <person name="Kalkreuter E."/>
            <person name="Kautsar S.A."/>
            <person name="Yang D."/>
            <person name="Bader C.D."/>
            <person name="Teijaro C.N."/>
            <person name="Fluegel L."/>
            <person name="Davis C.M."/>
            <person name="Simpson J.R."/>
            <person name="Lauterbach L."/>
            <person name="Steele A.D."/>
            <person name="Gui C."/>
            <person name="Meng S."/>
            <person name="Li G."/>
            <person name="Viehrig K."/>
            <person name="Ye F."/>
            <person name="Su P."/>
            <person name="Kiefer A.F."/>
            <person name="Nichols A."/>
            <person name="Cepeda A.J."/>
            <person name="Yan W."/>
            <person name="Fan B."/>
            <person name="Jiang Y."/>
            <person name="Adhikari A."/>
            <person name="Zheng C.-J."/>
            <person name="Schuster L."/>
            <person name="Cowan T.M."/>
            <person name="Smanski M.J."/>
            <person name="Chevrette M.G."/>
            <person name="De Carvalho L.P.S."/>
            <person name="Shen B."/>
        </authorList>
    </citation>
    <scope>NUCLEOTIDE SEQUENCE [LARGE SCALE GENOMIC DNA]</scope>
    <source>
        <strain evidence="3 4">NPDC005137</strain>
    </source>
</reference>
<organism evidence="3 4">
    <name type="scientific">Streptomyces sp. 900116325</name>
    <dbReference type="NCBI Taxonomy" id="3154295"/>
    <lineage>
        <taxon>Bacteria</taxon>
        <taxon>Bacillati</taxon>
        <taxon>Actinomycetota</taxon>
        <taxon>Actinomycetes</taxon>
        <taxon>Kitasatosporales</taxon>
        <taxon>Streptomycetaceae</taxon>
        <taxon>Streptomyces</taxon>
    </lineage>
</organism>
<accession>A0ABV2U6T0</accession>
<dbReference type="InterPro" id="IPR003594">
    <property type="entry name" value="HATPase_dom"/>
</dbReference>
<comment type="caution">
    <text evidence="3">The sequence shown here is derived from an EMBL/GenBank/DDBJ whole genome shotgun (WGS) entry which is preliminary data.</text>
</comment>
<dbReference type="CDD" id="cd00130">
    <property type="entry name" value="PAS"/>
    <property type="match status" value="2"/>
</dbReference>
<feature type="domain" description="PAS" evidence="2">
    <location>
        <begin position="22"/>
        <end position="51"/>
    </location>
</feature>